<dbReference type="Proteomes" id="UP000436088">
    <property type="component" value="Unassembled WGS sequence"/>
</dbReference>
<dbReference type="PANTHER" id="PTHR11439">
    <property type="entry name" value="GAG-POL-RELATED RETROTRANSPOSON"/>
    <property type="match status" value="1"/>
</dbReference>
<keyword evidence="5" id="KW-1185">Reference proteome</keyword>
<name>A0A6A3BR49_HIBSY</name>
<dbReference type="Pfam" id="PF25597">
    <property type="entry name" value="SH3_retrovirus"/>
    <property type="match status" value="1"/>
</dbReference>
<dbReference type="Pfam" id="PF22936">
    <property type="entry name" value="Pol_BBD"/>
    <property type="match status" value="1"/>
</dbReference>
<keyword evidence="1" id="KW-0378">Hydrolase</keyword>
<dbReference type="InterPro" id="IPR013103">
    <property type="entry name" value="RVT_2"/>
</dbReference>
<evidence type="ECO:0000313" key="5">
    <source>
        <dbReference type="Proteomes" id="UP000436088"/>
    </source>
</evidence>
<feature type="domain" description="Integrase catalytic" evidence="3">
    <location>
        <begin position="203"/>
        <end position="320"/>
    </location>
</feature>
<accession>A0A6A3BR49</accession>
<feature type="region of interest" description="Disordered" evidence="2">
    <location>
        <begin position="451"/>
        <end position="484"/>
    </location>
</feature>
<dbReference type="SUPFAM" id="SSF56672">
    <property type="entry name" value="DNA/RNA polymerases"/>
    <property type="match status" value="1"/>
</dbReference>
<dbReference type="AlphaFoldDB" id="A0A6A3BR49"/>
<evidence type="ECO:0000259" key="3">
    <source>
        <dbReference type="PROSITE" id="PS50994"/>
    </source>
</evidence>
<dbReference type="InterPro" id="IPR054722">
    <property type="entry name" value="PolX-like_BBD"/>
</dbReference>
<evidence type="ECO:0000313" key="4">
    <source>
        <dbReference type="EMBL" id="KAE8719380.1"/>
    </source>
</evidence>
<dbReference type="InterPro" id="IPR001584">
    <property type="entry name" value="Integrase_cat-core"/>
</dbReference>
<dbReference type="GO" id="GO:0015074">
    <property type="term" value="P:DNA integration"/>
    <property type="evidence" value="ECO:0007669"/>
    <property type="project" value="InterPro"/>
</dbReference>
<dbReference type="CDD" id="cd09272">
    <property type="entry name" value="RNase_HI_RT_Ty1"/>
    <property type="match status" value="1"/>
</dbReference>
<evidence type="ECO:0000256" key="2">
    <source>
        <dbReference type="SAM" id="MobiDB-lite"/>
    </source>
</evidence>
<dbReference type="Gene3D" id="3.30.420.10">
    <property type="entry name" value="Ribonuclease H-like superfamily/Ribonuclease H"/>
    <property type="match status" value="1"/>
</dbReference>
<dbReference type="InterPro" id="IPR043502">
    <property type="entry name" value="DNA/RNA_pol_sf"/>
</dbReference>
<sequence length="1051" mass="116451">MGPLLGQVAGQAVKQVKGDVDHGFSVNYVSAQAQTAAYDNYDCMCASRGSRLRASTSANASSTEQDQWIIDSGATHHVSPDVDVVTHKTGCSGPGKLVVGDGVSLSVGLVRSKIMKYASRILLVNDLLHVPGITQNLLSVSKFARDNNVVFELCAQSCCVRDAISGEAVVLITFGIEACCIGKSRKLPFSDSKTAYAKPFNWSQALNTFKVFQQMAATQFGLAVKAVQSDWGGEYRSLSTILLREWIEYRVACPHTYEQNGVVERKHRHVIELALVLLAQAAMPLRYWYYAAATAVFLINRLPTRVLEGLSPCEKLFEKKPDYGFMRVFGCKYFPHLWLFQQHKLDFRSQPCTFLGYSPQHKGYLCLATNGRIYITRHVVFDEFVFPFAGIGESSNMNQVNKQKSAELEVVTDVRQLNANTFGSSQGTTSANMDMDGLTETVPQEMVNESEDVMGGNSGHMHHNLSGRGEPSPETVTPNLGESSLGAASREGVHVGGVTTEAVELANLRQSVATTDLVDNATSSSDSNSYGVVNRHSMMTRSKCDIFKPKVYVASCAEMEPLNVHEVVQSPHWKAAVLAEFEALRKNGTWTLVKLPEGRSVVGYKWLFKLKKNPYGSINRYKARLVAKGYSQMPGYDFGETFSPVVRFTTLNIVLSLAVTNDWQLRQVDVNNAFMYGDLHEEVFMQQPPSFEQVAADGSPLVCRLEKAMYGLRQAPRNWHDKLKNYLLKIGFKESSADTSLFVCWEGSNCVYILVYVDDIVLTGNSNEKIEEVVKFLGREFALKDLGDLHYFLGIEVKRSGSSLVLSQRKFILELLMKTKISTVNPASTPMFASAKLSHDTGTLLLDAYEYRSIVGALLYLVGTINHGLVIAPAVAGFNIVAFADADWAASADDRKSISGYCVYVGDNLVLWNSKKQKSVFRSTMEAEYRSVADVTAETTWVNSLLNDLGVARQKTPIVWCDNSSVVAMTANPVYHAKSKHVELDVHFVREKVALKQVLINYVPGSHHVAYGFTKPLAAARFEVFKARVNVQSFLWREEEEAGRMLNDEPT</sequence>
<dbReference type="InterPro" id="IPR036397">
    <property type="entry name" value="RNaseH_sf"/>
</dbReference>
<dbReference type="EMBL" id="VEPZ02000791">
    <property type="protein sequence ID" value="KAE8719380.1"/>
    <property type="molecule type" value="Genomic_DNA"/>
</dbReference>
<organism evidence="4 5">
    <name type="scientific">Hibiscus syriacus</name>
    <name type="common">Rose of Sharon</name>
    <dbReference type="NCBI Taxonomy" id="106335"/>
    <lineage>
        <taxon>Eukaryota</taxon>
        <taxon>Viridiplantae</taxon>
        <taxon>Streptophyta</taxon>
        <taxon>Embryophyta</taxon>
        <taxon>Tracheophyta</taxon>
        <taxon>Spermatophyta</taxon>
        <taxon>Magnoliopsida</taxon>
        <taxon>eudicotyledons</taxon>
        <taxon>Gunneridae</taxon>
        <taxon>Pentapetalae</taxon>
        <taxon>rosids</taxon>
        <taxon>malvids</taxon>
        <taxon>Malvales</taxon>
        <taxon>Malvaceae</taxon>
        <taxon>Malvoideae</taxon>
        <taxon>Hibiscus</taxon>
    </lineage>
</organism>
<dbReference type="InterPro" id="IPR012337">
    <property type="entry name" value="RNaseH-like_sf"/>
</dbReference>
<reference evidence="4" key="1">
    <citation type="submission" date="2019-09" db="EMBL/GenBank/DDBJ databases">
        <title>Draft genome information of white flower Hibiscus syriacus.</title>
        <authorList>
            <person name="Kim Y.-M."/>
        </authorList>
    </citation>
    <scope>NUCLEOTIDE SEQUENCE [LARGE SCALE GENOMIC DNA]</scope>
    <source>
        <strain evidence="4">YM2019G1</strain>
    </source>
</reference>
<dbReference type="Pfam" id="PF07727">
    <property type="entry name" value="RVT_2"/>
    <property type="match status" value="1"/>
</dbReference>
<dbReference type="InterPro" id="IPR057670">
    <property type="entry name" value="SH3_retrovirus"/>
</dbReference>
<dbReference type="GO" id="GO:0003676">
    <property type="term" value="F:nucleic acid binding"/>
    <property type="evidence" value="ECO:0007669"/>
    <property type="project" value="InterPro"/>
</dbReference>
<dbReference type="SUPFAM" id="SSF53098">
    <property type="entry name" value="Ribonuclease H-like"/>
    <property type="match status" value="1"/>
</dbReference>
<comment type="caution">
    <text evidence="4">The sequence shown here is derived from an EMBL/GenBank/DDBJ whole genome shotgun (WGS) entry which is preliminary data.</text>
</comment>
<dbReference type="GO" id="GO:0004190">
    <property type="term" value="F:aspartic-type endopeptidase activity"/>
    <property type="evidence" value="ECO:0007669"/>
    <property type="project" value="UniProtKB-KW"/>
</dbReference>
<keyword evidence="1" id="KW-0064">Aspartyl protease</keyword>
<gene>
    <name evidence="4" type="ORF">F3Y22_tig00109971pilonHSYRG00141</name>
</gene>
<protein>
    <recommendedName>
        <fullName evidence="3">Integrase catalytic domain-containing protein</fullName>
    </recommendedName>
</protein>
<keyword evidence="1" id="KW-0645">Protease</keyword>
<dbReference type="PANTHER" id="PTHR11439:SF455">
    <property type="entry name" value="RLK (RECEPTOR-LIKE PROTEIN KINASE) 8, PUTATIVE-RELATED"/>
    <property type="match status" value="1"/>
</dbReference>
<dbReference type="PROSITE" id="PS50994">
    <property type="entry name" value="INTEGRASE"/>
    <property type="match status" value="1"/>
</dbReference>
<proteinExistence type="predicted"/>
<evidence type="ECO:0000256" key="1">
    <source>
        <dbReference type="ARBA" id="ARBA00022750"/>
    </source>
</evidence>